<protein>
    <submittedName>
        <fullName evidence="1">Uncharacterized protein</fullName>
    </submittedName>
</protein>
<dbReference type="EMBL" id="CAVMJV010000083">
    <property type="protein sequence ID" value="CAK5090591.1"/>
    <property type="molecule type" value="Genomic_DNA"/>
</dbReference>
<gene>
    <name evidence="1" type="ORF">MENTE1834_LOCUS38387</name>
</gene>
<reference evidence="1" key="1">
    <citation type="submission" date="2023-11" db="EMBL/GenBank/DDBJ databases">
        <authorList>
            <person name="Poullet M."/>
        </authorList>
    </citation>
    <scope>NUCLEOTIDE SEQUENCE</scope>
    <source>
        <strain evidence="1">E1834</strain>
    </source>
</reference>
<name>A0ACB1AGD4_MELEN</name>
<comment type="caution">
    <text evidence="1">The sequence shown here is derived from an EMBL/GenBank/DDBJ whole genome shotgun (WGS) entry which is preliminary data.</text>
</comment>
<dbReference type="Proteomes" id="UP001497535">
    <property type="component" value="Unassembled WGS sequence"/>
</dbReference>
<evidence type="ECO:0000313" key="2">
    <source>
        <dbReference type="Proteomes" id="UP001497535"/>
    </source>
</evidence>
<sequence>MTIIFIFMFIHFLCFCQQQQFYLEIYFKIFFSHPSTHTNTYPLLVCLSASDYTLAAVNNARLFLHIHTTPIFFALLAYYNGWQLNAIACFNGSFTH</sequence>
<organism evidence="1 2">
    <name type="scientific">Meloidogyne enterolobii</name>
    <name type="common">Root-knot nematode worm</name>
    <name type="synonym">Meloidogyne mayaguensis</name>
    <dbReference type="NCBI Taxonomy" id="390850"/>
    <lineage>
        <taxon>Eukaryota</taxon>
        <taxon>Metazoa</taxon>
        <taxon>Ecdysozoa</taxon>
        <taxon>Nematoda</taxon>
        <taxon>Chromadorea</taxon>
        <taxon>Rhabditida</taxon>
        <taxon>Tylenchina</taxon>
        <taxon>Tylenchomorpha</taxon>
        <taxon>Tylenchoidea</taxon>
        <taxon>Meloidogynidae</taxon>
        <taxon>Meloidogyninae</taxon>
        <taxon>Meloidogyne</taxon>
    </lineage>
</organism>
<accession>A0ACB1AGD4</accession>
<keyword evidence="2" id="KW-1185">Reference proteome</keyword>
<proteinExistence type="predicted"/>
<evidence type="ECO:0000313" key="1">
    <source>
        <dbReference type="EMBL" id="CAK5090591.1"/>
    </source>
</evidence>